<evidence type="ECO:0000256" key="4">
    <source>
        <dbReference type="ARBA" id="ARBA00022989"/>
    </source>
</evidence>
<feature type="transmembrane region" description="Helical" evidence="7">
    <location>
        <begin position="507"/>
        <end position="526"/>
    </location>
</feature>
<sequence>MEKNSNIHNALDTVSSDTISNSDNKHLSGDVIKDEKVQHIVSITQGEIGDPNPIATILSPHGKEVVVTGDVDDAMRLALEAEDLQVTPEEDRKLLRKIDLYMFPLMCLLYAIQFMDKVTNGTAAIMGLRTDLKMHGTEYSWVGSAFYFGYLGGLFVLPPLLQKSPWFMKTVSVVICLWGMVLACHAAPSINYPGFIFLRCLLGFMESAITPAFTIIMCQYWKKEEQFSRVCLWFGCNGLGTILSSSISYGLYIHKDSYSIKAWKVLFVVTGMMTIFTSVLMFFHIPDSPAKAWFLNEREKLMVVNRIKSNQQGYGNHHIKKSQIIEAFKDIRTWLYFLFSVCSNIPNGGITNFSSILLTGDFGYTSKQSLLMNMIGGAVEFGGCPLFGLMCAYLARRNLKKNGKWKYGWMGHRLVWAIFTNNIIIVATCMLAFASKDKKARLAGVYLISLSPVSFICILSCVSSNTLGYTKKWTVSSINLMSYAAANIAGPQTFIAKQAPGYQGAKVAMVVCYACGTVVLSILYMVNIMENKKRDKLAAERGPEEVVVENLEFADLTDFENPNFRYAL</sequence>
<feature type="transmembrane region" description="Helical" evidence="7">
    <location>
        <begin position="170"/>
        <end position="190"/>
    </location>
</feature>
<feature type="transmembrane region" description="Helical" evidence="7">
    <location>
        <begin position="370"/>
        <end position="394"/>
    </location>
</feature>
<feature type="transmembrane region" description="Helical" evidence="7">
    <location>
        <begin position="230"/>
        <end position="253"/>
    </location>
</feature>
<dbReference type="PANTHER" id="PTHR43791">
    <property type="entry name" value="PERMEASE-RELATED"/>
    <property type="match status" value="1"/>
</dbReference>
<feature type="transmembrane region" description="Helical" evidence="7">
    <location>
        <begin position="474"/>
        <end position="495"/>
    </location>
</feature>
<dbReference type="EMBL" id="UFAJ01000136">
    <property type="protein sequence ID" value="SSD59409.1"/>
    <property type="molecule type" value="Genomic_DNA"/>
</dbReference>
<evidence type="ECO:0000256" key="3">
    <source>
        <dbReference type="ARBA" id="ARBA00022692"/>
    </source>
</evidence>
<evidence type="ECO:0000313" key="9">
    <source>
        <dbReference type="Proteomes" id="UP000262825"/>
    </source>
</evidence>
<evidence type="ECO:0000256" key="1">
    <source>
        <dbReference type="ARBA" id="ARBA00004141"/>
    </source>
</evidence>
<dbReference type="GO" id="GO:0016020">
    <property type="term" value="C:membrane"/>
    <property type="evidence" value="ECO:0007669"/>
    <property type="project" value="UniProtKB-SubCell"/>
</dbReference>
<evidence type="ECO:0000256" key="7">
    <source>
        <dbReference type="SAM" id="Phobius"/>
    </source>
</evidence>
<evidence type="ECO:0000256" key="2">
    <source>
        <dbReference type="ARBA" id="ARBA00022448"/>
    </source>
</evidence>
<dbReference type="Pfam" id="PF07690">
    <property type="entry name" value="MFS_1"/>
    <property type="match status" value="1"/>
</dbReference>
<dbReference type="CDD" id="cd17327">
    <property type="entry name" value="MFS_FEN2_like"/>
    <property type="match status" value="1"/>
</dbReference>
<evidence type="ECO:0000313" key="8">
    <source>
        <dbReference type="EMBL" id="SSD59409.1"/>
    </source>
</evidence>
<name>A0A376B499_9ASCO</name>
<evidence type="ECO:0000256" key="5">
    <source>
        <dbReference type="ARBA" id="ARBA00023136"/>
    </source>
</evidence>
<keyword evidence="4 7" id="KW-1133">Transmembrane helix</keyword>
<dbReference type="PANTHER" id="PTHR43791:SF1">
    <property type="entry name" value="ALLANTOATE PERMEASE"/>
    <property type="match status" value="1"/>
</dbReference>
<evidence type="ECO:0000256" key="6">
    <source>
        <dbReference type="ARBA" id="ARBA00037968"/>
    </source>
</evidence>
<dbReference type="GO" id="GO:0022857">
    <property type="term" value="F:transmembrane transporter activity"/>
    <property type="evidence" value="ECO:0007669"/>
    <property type="project" value="InterPro"/>
</dbReference>
<keyword evidence="3 7" id="KW-0812">Transmembrane</keyword>
<feature type="transmembrane region" description="Helical" evidence="7">
    <location>
        <begin position="440"/>
        <end position="462"/>
    </location>
</feature>
<reference evidence="9" key="1">
    <citation type="submission" date="2018-06" db="EMBL/GenBank/DDBJ databases">
        <authorList>
            <person name="Guldener U."/>
        </authorList>
    </citation>
    <scope>NUCLEOTIDE SEQUENCE [LARGE SCALE GENOMIC DNA]</scope>
    <source>
        <strain evidence="9">UTAD17</strain>
    </source>
</reference>
<comment type="subcellular location">
    <subcellularLocation>
        <location evidence="1">Membrane</location>
        <topology evidence="1">Multi-pass membrane protein</topology>
    </subcellularLocation>
</comment>
<dbReference type="Gene3D" id="1.20.1250.20">
    <property type="entry name" value="MFS general substrate transporter like domains"/>
    <property type="match status" value="2"/>
</dbReference>
<gene>
    <name evidence="8" type="ORF">SCODWIG_01170</name>
</gene>
<dbReference type="SUPFAM" id="SSF103473">
    <property type="entry name" value="MFS general substrate transporter"/>
    <property type="match status" value="1"/>
</dbReference>
<protein>
    <submittedName>
        <fullName evidence="8">Probable Allantoate permease</fullName>
    </submittedName>
</protein>
<feature type="transmembrane region" description="Helical" evidence="7">
    <location>
        <begin position="139"/>
        <end position="158"/>
    </location>
</feature>
<keyword evidence="5 7" id="KW-0472">Membrane</keyword>
<proteinExistence type="inferred from homology"/>
<dbReference type="InterPro" id="IPR036259">
    <property type="entry name" value="MFS_trans_sf"/>
</dbReference>
<organism evidence="8 9">
    <name type="scientific">Saccharomycodes ludwigii</name>
    <dbReference type="NCBI Taxonomy" id="36035"/>
    <lineage>
        <taxon>Eukaryota</taxon>
        <taxon>Fungi</taxon>
        <taxon>Dikarya</taxon>
        <taxon>Ascomycota</taxon>
        <taxon>Saccharomycotina</taxon>
        <taxon>Saccharomycetes</taxon>
        <taxon>Saccharomycodales</taxon>
        <taxon>Saccharomycodaceae</taxon>
        <taxon>Saccharomycodes</taxon>
    </lineage>
</organism>
<feature type="transmembrane region" description="Helical" evidence="7">
    <location>
        <begin position="414"/>
        <end position="434"/>
    </location>
</feature>
<comment type="similarity">
    <text evidence="6">Belongs to the major facilitator superfamily. Allantoate permease family.</text>
</comment>
<feature type="transmembrane region" description="Helical" evidence="7">
    <location>
        <begin position="265"/>
        <end position="285"/>
    </location>
</feature>
<dbReference type="AlphaFoldDB" id="A0A376B499"/>
<dbReference type="VEuPathDB" id="FungiDB:SCODWIG_01170"/>
<keyword evidence="9" id="KW-1185">Reference proteome</keyword>
<dbReference type="Proteomes" id="UP000262825">
    <property type="component" value="Unassembled WGS sequence"/>
</dbReference>
<dbReference type="InterPro" id="IPR011701">
    <property type="entry name" value="MFS"/>
</dbReference>
<keyword evidence="2" id="KW-0813">Transport</keyword>
<accession>A0A376B499</accession>
<dbReference type="FunFam" id="1.20.1250.20:FF:000064">
    <property type="entry name" value="MFS allantoate transporter"/>
    <property type="match status" value="1"/>
</dbReference>
<feature type="transmembrane region" description="Helical" evidence="7">
    <location>
        <begin position="196"/>
        <end position="218"/>
    </location>
</feature>